<comment type="caution">
    <text evidence="1">The sequence shown here is derived from an EMBL/GenBank/DDBJ whole genome shotgun (WGS) entry which is preliminary data.</text>
</comment>
<gene>
    <name evidence="1" type="ORF">ILUMI_05872</name>
</gene>
<proteinExistence type="predicted"/>
<sequence>MNCHKLNKVSKIMKFCYKPETGNLADKNKDGFRIDLNDCTIWLNHTLKPLKASANYELKGQLLLLPVDAKGKMSSESDTAEVYIRATCEKFKKHKTEHIRVVATSVKFNIKDILFDFGVLINGNPQLDNDLHKVIDDNSMEFFEVMRPTCEALWNTAVFKMMNAVFAQIPLQELFKD</sequence>
<keyword evidence="2" id="KW-1185">Reference proteome</keyword>
<dbReference type="InterPro" id="IPR010562">
    <property type="entry name" value="Haemolymph_juvenile_hormone-bd"/>
</dbReference>
<dbReference type="PANTHER" id="PTHR11008:SF32">
    <property type="entry name" value="CIRCADIAN CLOCK-CONTROLLED PROTEIN DAYWAKE-RELATED"/>
    <property type="match status" value="1"/>
</dbReference>
<protein>
    <submittedName>
        <fullName evidence="1">Uncharacterized protein</fullName>
    </submittedName>
</protein>
<dbReference type="PANTHER" id="PTHR11008">
    <property type="entry name" value="PROTEIN TAKEOUT-LIKE PROTEIN"/>
    <property type="match status" value="1"/>
</dbReference>
<dbReference type="OrthoDB" id="8182977at2759"/>
<organism evidence="1 2">
    <name type="scientific">Ignelater luminosus</name>
    <name type="common">Cucubano</name>
    <name type="synonym">Pyrophorus luminosus</name>
    <dbReference type="NCBI Taxonomy" id="2038154"/>
    <lineage>
        <taxon>Eukaryota</taxon>
        <taxon>Metazoa</taxon>
        <taxon>Ecdysozoa</taxon>
        <taxon>Arthropoda</taxon>
        <taxon>Hexapoda</taxon>
        <taxon>Insecta</taxon>
        <taxon>Pterygota</taxon>
        <taxon>Neoptera</taxon>
        <taxon>Endopterygota</taxon>
        <taxon>Coleoptera</taxon>
        <taxon>Polyphaga</taxon>
        <taxon>Elateriformia</taxon>
        <taxon>Elateroidea</taxon>
        <taxon>Elateridae</taxon>
        <taxon>Agrypninae</taxon>
        <taxon>Pyrophorini</taxon>
        <taxon>Ignelater</taxon>
    </lineage>
</organism>
<evidence type="ECO:0000313" key="2">
    <source>
        <dbReference type="Proteomes" id="UP000801492"/>
    </source>
</evidence>
<name>A0A8K0GD57_IGNLU</name>
<dbReference type="InterPro" id="IPR038606">
    <property type="entry name" value="To_sf"/>
</dbReference>
<accession>A0A8K0GD57</accession>
<evidence type="ECO:0000313" key="1">
    <source>
        <dbReference type="EMBL" id="KAF2900315.1"/>
    </source>
</evidence>
<dbReference type="Pfam" id="PF06585">
    <property type="entry name" value="JHBP"/>
    <property type="match status" value="1"/>
</dbReference>
<dbReference type="EMBL" id="VTPC01002275">
    <property type="protein sequence ID" value="KAF2900315.1"/>
    <property type="molecule type" value="Genomic_DNA"/>
</dbReference>
<dbReference type="SMART" id="SM00700">
    <property type="entry name" value="JHBP"/>
    <property type="match status" value="1"/>
</dbReference>
<dbReference type="Proteomes" id="UP000801492">
    <property type="component" value="Unassembled WGS sequence"/>
</dbReference>
<dbReference type="AlphaFoldDB" id="A0A8K0GD57"/>
<reference evidence="1" key="1">
    <citation type="submission" date="2019-08" db="EMBL/GenBank/DDBJ databases">
        <title>The genome of the North American firefly Photinus pyralis.</title>
        <authorList>
            <consortium name="Photinus pyralis genome working group"/>
            <person name="Fallon T.R."/>
            <person name="Sander Lower S.E."/>
            <person name="Weng J.-K."/>
        </authorList>
    </citation>
    <scope>NUCLEOTIDE SEQUENCE</scope>
    <source>
        <strain evidence="1">TRF0915ILg1</strain>
        <tissue evidence="1">Whole body</tissue>
    </source>
</reference>
<dbReference type="GO" id="GO:0005615">
    <property type="term" value="C:extracellular space"/>
    <property type="evidence" value="ECO:0007669"/>
    <property type="project" value="TreeGrafter"/>
</dbReference>
<dbReference type="Gene3D" id="3.15.10.30">
    <property type="entry name" value="Haemolymph juvenile hormone binding protein"/>
    <property type="match status" value="1"/>
</dbReference>